<dbReference type="Pfam" id="PF16387">
    <property type="entry name" value="DUF4996"/>
    <property type="match status" value="1"/>
</dbReference>
<gene>
    <name evidence="2" type="ORF">HMPREF9445_01156</name>
</gene>
<feature type="domain" description="GP-PDE" evidence="1">
    <location>
        <begin position="49"/>
        <end position="150"/>
    </location>
</feature>
<proteinExistence type="predicted"/>
<protein>
    <submittedName>
        <fullName evidence="2">Glycerophosphodiester phosphodiesterase family protein</fullName>
    </submittedName>
</protein>
<dbReference type="Proteomes" id="UP000010321">
    <property type="component" value="Unassembled WGS sequence"/>
</dbReference>
<keyword evidence="3" id="KW-1185">Reference proteome</keyword>
<dbReference type="InterPro" id="IPR032160">
    <property type="entry name" value="DUF4996"/>
</dbReference>
<evidence type="ECO:0000313" key="3">
    <source>
        <dbReference type="Proteomes" id="UP000010321"/>
    </source>
</evidence>
<dbReference type="InterPro" id="IPR030395">
    <property type="entry name" value="GP_PDE_dom"/>
</dbReference>
<dbReference type="PANTHER" id="PTHR46320">
    <property type="entry name" value="GLYCEROPHOSPHODIESTER PHOSPHODIESTERASE 1"/>
    <property type="match status" value="1"/>
</dbReference>
<evidence type="ECO:0000259" key="1">
    <source>
        <dbReference type="PROSITE" id="PS51704"/>
    </source>
</evidence>
<dbReference type="PROSITE" id="PS51704">
    <property type="entry name" value="GP_PDE"/>
    <property type="match status" value="1"/>
</dbReference>
<comment type="caution">
    <text evidence="2">The sequence shown here is derived from an EMBL/GenBank/DDBJ whole genome shotgun (WGS) entry which is preliminary data.</text>
</comment>
<organism evidence="2 3">
    <name type="scientific">Bacteroides clarus YIT 12056</name>
    <dbReference type="NCBI Taxonomy" id="762984"/>
    <lineage>
        <taxon>Bacteria</taxon>
        <taxon>Pseudomonadati</taxon>
        <taxon>Bacteroidota</taxon>
        <taxon>Bacteroidia</taxon>
        <taxon>Bacteroidales</taxon>
        <taxon>Bacteroidaceae</taxon>
        <taxon>Bacteroides</taxon>
    </lineage>
</organism>
<dbReference type="CDD" id="cd08566">
    <property type="entry name" value="GDPD_AtGDE_like"/>
    <property type="match status" value="1"/>
</dbReference>
<dbReference type="Gene3D" id="3.20.20.190">
    <property type="entry name" value="Phosphatidylinositol (PI) phosphodiesterase"/>
    <property type="match status" value="1"/>
</dbReference>
<dbReference type="SUPFAM" id="SSF51695">
    <property type="entry name" value="PLC-like phosphodiesterases"/>
    <property type="match status" value="1"/>
</dbReference>
<accession>A0ABN0CPE8</accession>
<sequence length="310" mass="35596">MYSKLIKKKHIMKRLYWFFLLFVFTQLCWGQNKADEIRNTFLNDNLSQLLVVAHRGDWRNAPENSLQGIQNCIDMGVDMVEIDLKKTKDGYLVLMHDKLINRTMNGKGRPEDYTLAELQMLRLKNGAGCKTRHQIPTFEEVMTLCKGKIMVNVDKGYDYFKDAYAILEKTGTVDQCVVKAGLPYEQVKAENGDVLNKMIFMPVVNLHKADAEAVIDSYLTHMNPKAFELVFNNDGPEVQRLIKKVRDSGAKIFINSLWPELCGGHDDDRAVELCQPDESWGWIIGQGARLIQTDRPALLLEYLRGRNLHE</sequence>
<dbReference type="EMBL" id="AFBM01000010">
    <property type="protein sequence ID" value="EGF52828.1"/>
    <property type="molecule type" value="Genomic_DNA"/>
</dbReference>
<reference evidence="2 3" key="1">
    <citation type="submission" date="2011-02" db="EMBL/GenBank/DDBJ databases">
        <authorList>
            <person name="Weinstock G."/>
            <person name="Sodergren E."/>
            <person name="Clifton S."/>
            <person name="Fulton L."/>
            <person name="Fulton B."/>
            <person name="Courtney L."/>
            <person name="Fronick C."/>
            <person name="Harrison M."/>
            <person name="Strong C."/>
            <person name="Farmer C."/>
            <person name="Delahaunty K."/>
            <person name="Markovic C."/>
            <person name="Hall O."/>
            <person name="Minx P."/>
            <person name="Tomlinson C."/>
            <person name="Mitreva M."/>
            <person name="Hou S."/>
            <person name="Chen J."/>
            <person name="Wollam A."/>
            <person name="Pepin K.H."/>
            <person name="Johnson M."/>
            <person name="Bhonagiri V."/>
            <person name="Zhang X."/>
            <person name="Suruliraj S."/>
            <person name="Warren W."/>
            <person name="Chinwalla A."/>
            <person name="Mardis E.R."/>
            <person name="Wilson R.K."/>
        </authorList>
    </citation>
    <scope>NUCLEOTIDE SEQUENCE [LARGE SCALE GENOMIC DNA]</scope>
    <source>
        <strain evidence="2 3">YIT 12056</strain>
    </source>
</reference>
<name>A0ABN0CPE8_9BACE</name>
<dbReference type="InterPro" id="IPR017946">
    <property type="entry name" value="PLC-like_Pdiesterase_TIM-brl"/>
</dbReference>
<dbReference type="PANTHER" id="PTHR46320:SF1">
    <property type="entry name" value="GLYCEROPHOSPHODIESTER PHOSPHODIESTERASE 1"/>
    <property type="match status" value="1"/>
</dbReference>
<evidence type="ECO:0000313" key="2">
    <source>
        <dbReference type="EMBL" id="EGF52828.1"/>
    </source>
</evidence>